<evidence type="ECO:0000313" key="7">
    <source>
        <dbReference type="EMBL" id="KAG5936513.1"/>
    </source>
</evidence>
<name>A0A9P7MBU4_9HYPO</name>
<evidence type="ECO:0000256" key="5">
    <source>
        <dbReference type="ARBA" id="ARBA00022840"/>
    </source>
</evidence>
<dbReference type="InterPro" id="IPR011009">
    <property type="entry name" value="Kinase-like_dom_sf"/>
</dbReference>
<evidence type="ECO:0000313" key="8">
    <source>
        <dbReference type="Proteomes" id="UP000706124"/>
    </source>
</evidence>
<evidence type="ECO:0000259" key="6">
    <source>
        <dbReference type="PROSITE" id="PS50011"/>
    </source>
</evidence>
<accession>A0A9P7MBU4</accession>
<dbReference type="AlphaFoldDB" id="A0A9P7MBU4"/>
<organism evidence="7 8">
    <name type="scientific">Claviceps pazoutovae</name>
    <dbReference type="NCBI Taxonomy" id="1649127"/>
    <lineage>
        <taxon>Eukaryota</taxon>
        <taxon>Fungi</taxon>
        <taxon>Dikarya</taxon>
        <taxon>Ascomycota</taxon>
        <taxon>Pezizomycotina</taxon>
        <taxon>Sordariomycetes</taxon>
        <taxon>Hypocreomycetidae</taxon>
        <taxon>Hypocreales</taxon>
        <taxon>Clavicipitaceae</taxon>
        <taxon>Claviceps</taxon>
    </lineage>
</organism>
<dbReference type="GO" id="GO:0004674">
    <property type="term" value="F:protein serine/threonine kinase activity"/>
    <property type="evidence" value="ECO:0007669"/>
    <property type="project" value="UniProtKB-KW"/>
</dbReference>
<evidence type="ECO:0000256" key="1">
    <source>
        <dbReference type="ARBA" id="ARBA00022527"/>
    </source>
</evidence>
<keyword evidence="8" id="KW-1185">Reference proteome</keyword>
<dbReference type="OrthoDB" id="5979581at2759"/>
<feature type="domain" description="Protein kinase" evidence="6">
    <location>
        <begin position="1"/>
        <end position="300"/>
    </location>
</feature>
<dbReference type="Gene3D" id="1.10.510.10">
    <property type="entry name" value="Transferase(Phosphotransferase) domain 1"/>
    <property type="match status" value="1"/>
</dbReference>
<dbReference type="GO" id="GO:0005634">
    <property type="term" value="C:nucleus"/>
    <property type="evidence" value="ECO:0007669"/>
    <property type="project" value="TreeGrafter"/>
</dbReference>
<evidence type="ECO:0000256" key="2">
    <source>
        <dbReference type="ARBA" id="ARBA00022679"/>
    </source>
</evidence>
<dbReference type="EMBL" id="SRPO01000213">
    <property type="protein sequence ID" value="KAG5936513.1"/>
    <property type="molecule type" value="Genomic_DNA"/>
</dbReference>
<comment type="caution">
    <text evidence="7">The sequence shown here is derived from an EMBL/GenBank/DDBJ whole genome shotgun (WGS) entry which is preliminary data.</text>
</comment>
<dbReference type="GO" id="GO:0005524">
    <property type="term" value="F:ATP binding"/>
    <property type="evidence" value="ECO:0007669"/>
    <property type="project" value="UniProtKB-KW"/>
</dbReference>
<dbReference type="InterPro" id="IPR000719">
    <property type="entry name" value="Prot_kinase_dom"/>
</dbReference>
<dbReference type="PROSITE" id="PS50011">
    <property type="entry name" value="PROTEIN_KINASE_DOM"/>
    <property type="match status" value="1"/>
</dbReference>
<sequence>MSTSLAAHRPVSPKKFPQDGFDRINESVKVEKETLPFYEEGLFYPAAHRVLAALTLSLSCLRLASASSSSKSCSLYKEGVAVSAIQQTILALDFLYHEASVIHTDRKVIGDRVTHVPQMLMTASGPPHLCDFGHARICPNSELQTGLIMPTQYRVPEVLLDMQWDFAVDLWSVGILAWDLLEPKSLFQIYDYNHPEIFLPSPHGEDTRATTAGLLAEKPKVPEVLGRRGRLEGSGYPATAGNAGVSRHVAAGQEKGRISGLHPGDAAVGTREAHVHRACMESSVDLRVGAGVRGHLEYKQ</sequence>
<proteinExistence type="predicted"/>
<evidence type="ECO:0000256" key="4">
    <source>
        <dbReference type="ARBA" id="ARBA00022777"/>
    </source>
</evidence>
<dbReference type="PANTHER" id="PTHR45646:SF11">
    <property type="entry name" value="SERINE_THREONINE-PROTEIN KINASE DOA"/>
    <property type="match status" value="1"/>
</dbReference>
<dbReference type="GO" id="GO:0043484">
    <property type="term" value="P:regulation of RNA splicing"/>
    <property type="evidence" value="ECO:0007669"/>
    <property type="project" value="TreeGrafter"/>
</dbReference>
<dbReference type="InterPro" id="IPR051175">
    <property type="entry name" value="CLK_kinases"/>
</dbReference>
<protein>
    <recommendedName>
        <fullName evidence="6">Protein kinase domain-containing protein</fullName>
    </recommendedName>
</protein>
<keyword evidence="5" id="KW-0067">ATP-binding</keyword>
<keyword evidence="2" id="KW-0808">Transferase</keyword>
<keyword evidence="4" id="KW-0418">Kinase</keyword>
<keyword evidence="1" id="KW-0723">Serine/threonine-protein kinase</keyword>
<dbReference type="PANTHER" id="PTHR45646">
    <property type="entry name" value="SERINE/THREONINE-PROTEIN KINASE DOA-RELATED"/>
    <property type="match status" value="1"/>
</dbReference>
<dbReference type="SUPFAM" id="SSF56112">
    <property type="entry name" value="Protein kinase-like (PK-like)"/>
    <property type="match status" value="1"/>
</dbReference>
<dbReference type="SMART" id="SM00220">
    <property type="entry name" value="S_TKc"/>
    <property type="match status" value="1"/>
</dbReference>
<dbReference type="Proteomes" id="UP000706124">
    <property type="component" value="Unassembled WGS sequence"/>
</dbReference>
<keyword evidence="3" id="KW-0547">Nucleotide-binding</keyword>
<dbReference type="Pfam" id="PF00069">
    <property type="entry name" value="Pkinase"/>
    <property type="match status" value="1"/>
</dbReference>
<gene>
    <name evidence="7" type="ORF">E4U60_002519</name>
</gene>
<reference evidence="7 8" key="1">
    <citation type="journal article" date="2020" name="bioRxiv">
        <title>Whole genome comparisons of ergot fungi reveals the divergence and evolution of species within the genus Claviceps are the result of varying mechanisms driving genome evolution and host range expansion.</title>
        <authorList>
            <person name="Wyka S.A."/>
            <person name="Mondo S.J."/>
            <person name="Liu M."/>
            <person name="Dettman J."/>
            <person name="Nalam V."/>
            <person name="Broders K.D."/>
        </authorList>
    </citation>
    <scope>NUCLEOTIDE SEQUENCE [LARGE SCALE GENOMIC DNA]</scope>
    <source>
        <strain evidence="7 8">CCC 1485</strain>
    </source>
</reference>
<evidence type="ECO:0000256" key="3">
    <source>
        <dbReference type="ARBA" id="ARBA00022741"/>
    </source>
</evidence>